<dbReference type="RefSeq" id="WP_021711496.1">
    <property type="nucleotide sequence ID" value="NZ_BATL01000089.1"/>
</dbReference>
<dbReference type="InterPro" id="IPR003347">
    <property type="entry name" value="JmjC_dom"/>
</dbReference>
<name>U3AVK0_9VIBR</name>
<sequence>MSIIERNYFESSEFQHLCLGKHTSVFRGAVADWPAVNKWSLDFFAQSYPNIPIVTKIFGQEGIKSKNMSMGQYASIIGKLKISQDEKKNRSIPYCHDVPIFLLEKALLNDIGWFPSEVLPDWYAKNWSRYAQFFVSNKGNVTPLHFDTLLTHNLFFQIKGEKVFTIIHPRDGRYCYRKGWRWFDVDPDNPDYDKFPDFKHAKVEHITVRSGDIFYMPPGTLHQVRSLDDGISFNVDFHTLNSVFQSFLGCFKGMPLVNLRYNSQVFKALSLGDGNDQCFERYKSYLNYIS</sequence>
<dbReference type="STRING" id="1219077.VAZ01S_089_00050"/>
<dbReference type="AlphaFoldDB" id="U3AVK0"/>
<accession>U3AVK0</accession>
<protein>
    <recommendedName>
        <fullName evidence="1">JmjC domain-containing protein</fullName>
    </recommendedName>
</protein>
<keyword evidence="3" id="KW-1185">Reference proteome</keyword>
<dbReference type="eggNOG" id="COG2850">
    <property type="taxonomic scope" value="Bacteria"/>
</dbReference>
<dbReference type="PROSITE" id="PS51184">
    <property type="entry name" value="JMJC"/>
    <property type="match status" value="1"/>
</dbReference>
<dbReference type="EMBL" id="BATL01000089">
    <property type="protein sequence ID" value="GAD77760.1"/>
    <property type="molecule type" value="Genomic_DNA"/>
</dbReference>
<feature type="domain" description="JmjC" evidence="1">
    <location>
        <begin position="87"/>
        <end position="254"/>
    </location>
</feature>
<dbReference type="PANTHER" id="PTHR12461:SF105">
    <property type="entry name" value="HYPOXIA-INDUCIBLE FACTOR 1-ALPHA INHIBITOR"/>
    <property type="match status" value="1"/>
</dbReference>
<dbReference type="Proteomes" id="UP000016567">
    <property type="component" value="Unassembled WGS sequence"/>
</dbReference>
<evidence type="ECO:0000259" key="1">
    <source>
        <dbReference type="PROSITE" id="PS51184"/>
    </source>
</evidence>
<gene>
    <name evidence="2" type="ORF">VAZ01S_089_00050</name>
</gene>
<dbReference type="InterPro" id="IPR041667">
    <property type="entry name" value="Cupin_8"/>
</dbReference>
<evidence type="ECO:0000313" key="2">
    <source>
        <dbReference type="EMBL" id="GAD77760.1"/>
    </source>
</evidence>
<reference evidence="2 3" key="1">
    <citation type="submission" date="2013-09" db="EMBL/GenBank/DDBJ databases">
        <title>Whole genome shotgun sequence of Vibrio azureus NBRC 104587.</title>
        <authorList>
            <person name="Isaki S."/>
            <person name="Hosoyama A."/>
            <person name="Numata M."/>
            <person name="Hashimoto M."/>
            <person name="Hosoyama Y."/>
            <person name="Tsuchikane K."/>
            <person name="Noguchi M."/>
            <person name="Hirakata S."/>
            <person name="Ichikawa N."/>
            <person name="Ohji S."/>
            <person name="Yamazoe A."/>
            <person name="Fujita N."/>
        </authorList>
    </citation>
    <scope>NUCLEOTIDE SEQUENCE [LARGE SCALE GENOMIC DNA]</scope>
    <source>
        <strain evidence="2 3">NBRC 104587</strain>
    </source>
</reference>
<organism evidence="2 3">
    <name type="scientific">Vibrio azureus NBRC 104587</name>
    <dbReference type="NCBI Taxonomy" id="1219077"/>
    <lineage>
        <taxon>Bacteria</taxon>
        <taxon>Pseudomonadati</taxon>
        <taxon>Pseudomonadota</taxon>
        <taxon>Gammaproteobacteria</taxon>
        <taxon>Vibrionales</taxon>
        <taxon>Vibrionaceae</taxon>
        <taxon>Vibrio</taxon>
    </lineage>
</organism>
<dbReference type="Pfam" id="PF13621">
    <property type="entry name" value="Cupin_8"/>
    <property type="match status" value="1"/>
</dbReference>
<dbReference type="SMART" id="SM00558">
    <property type="entry name" value="JmjC"/>
    <property type="match status" value="1"/>
</dbReference>
<proteinExistence type="predicted"/>
<dbReference type="Gene3D" id="2.60.120.650">
    <property type="entry name" value="Cupin"/>
    <property type="match status" value="1"/>
</dbReference>
<comment type="caution">
    <text evidence="2">The sequence shown here is derived from an EMBL/GenBank/DDBJ whole genome shotgun (WGS) entry which is preliminary data.</text>
</comment>
<evidence type="ECO:0000313" key="3">
    <source>
        <dbReference type="Proteomes" id="UP000016567"/>
    </source>
</evidence>
<dbReference type="SUPFAM" id="SSF51197">
    <property type="entry name" value="Clavaminate synthase-like"/>
    <property type="match status" value="1"/>
</dbReference>
<dbReference type="PANTHER" id="PTHR12461">
    <property type="entry name" value="HYPOXIA-INDUCIBLE FACTOR 1 ALPHA INHIBITOR-RELATED"/>
    <property type="match status" value="1"/>
</dbReference>